<evidence type="ECO:0000256" key="10">
    <source>
        <dbReference type="ARBA" id="ARBA00023136"/>
    </source>
</evidence>
<evidence type="ECO:0000256" key="7">
    <source>
        <dbReference type="ARBA" id="ARBA00022723"/>
    </source>
</evidence>
<name>A0A2T4IHB2_9RHOO</name>
<evidence type="ECO:0000256" key="12">
    <source>
        <dbReference type="PIRSR" id="PIRSR000178-1"/>
    </source>
</evidence>
<dbReference type="CDD" id="cd03499">
    <property type="entry name" value="SQR_TypeC_SdhC"/>
    <property type="match status" value="1"/>
</dbReference>
<comment type="similarity">
    <text evidence="3">Belongs to the cytochrome b560 family.</text>
</comment>
<dbReference type="Pfam" id="PF01127">
    <property type="entry name" value="Sdh_cyt"/>
    <property type="match status" value="1"/>
</dbReference>
<evidence type="ECO:0000256" key="13">
    <source>
        <dbReference type="SAM" id="Phobius"/>
    </source>
</evidence>
<reference evidence="14 15" key="2">
    <citation type="submission" date="2018-04" db="EMBL/GenBank/DDBJ databases">
        <title>Thauera lacus sp. nov., isolated from an saline lake in Inner Mongolia, China.</title>
        <authorList>
            <person name="Liang Q.-Y."/>
        </authorList>
    </citation>
    <scope>NUCLEOTIDE SEQUENCE [LARGE SCALE GENOMIC DNA]</scope>
    <source>
        <strain evidence="14 15">D20</strain>
    </source>
</reference>
<evidence type="ECO:0000256" key="6">
    <source>
        <dbReference type="ARBA" id="ARBA00022692"/>
    </source>
</evidence>
<dbReference type="OrthoDB" id="9799441at2"/>
<keyword evidence="6 13" id="KW-0812">Transmembrane</keyword>
<dbReference type="PANTHER" id="PTHR10978:SF5">
    <property type="entry name" value="SUCCINATE DEHYDROGENASE CYTOCHROME B560 SUBUNIT, MITOCHONDRIAL"/>
    <property type="match status" value="1"/>
</dbReference>
<dbReference type="EMBL" id="PZKC01000004">
    <property type="protein sequence ID" value="PTD97141.1"/>
    <property type="molecule type" value="Genomic_DNA"/>
</dbReference>
<evidence type="ECO:0000256" key="9">
    <source>
        <dbReference type="ARBA" id="ARBA00023004"/>
    </source>
</evidence>
<dbReference type="InterPro" id="IPR034804">
    <property type="entry name" value="SQR/QFR_C/D"/>
</dbReference>
<feature type="transmembrane region" description="Helical" evidence="13">
    <location>
        <begin position="108"/>
        <end position="127"/>
    </location>
</feature>
<dbReference type="AlphaFoldDB" id="A0A2T4IHB2"/>
<dbReference type="GO" id="GO:0005886">
    <property type="term" value="C:plasma membrane"/>
    <property type="evidence" value="ECO:0007669"/>
    <property type="project" value="TreeGrafter"/>
</dbReference>
<feature type="binding site" description="axial binding residue" evidence="12">
    <location>
        <position position="84"/>
    </location>
    <ligand>
        <name>heme</name>
        <dbReference type="ChEBI" id="CHEBI:30413"/>
        <note>ligand shared with second transmembrane subunit</note>
    </ligand>
    <ligandPart>
        <name>Fe</name>
        <dbReference type="ChEBI" id="CHEBI:18248"/>
    </ligandPart>
</feature>
<comment type="function">
    <text evidence="1">Membrane-anchoring subunit of succinate dehydrogenase (SDH).</text>
</comment>
<comment type="cofactor">
    <cofactor evidence="12">
        <name>heme</name>
        <dbReference type="ChEBI" id="CHEBI:30413"/>
    </cofactor>
    <text evidence="12">The heme is bound between the two transmembrane subunits.</text>
</comment>
<dbReference type="SUPFAM" id="SSF81343">
    <property type="entry name" value="Fumarate reductase respiratory complex transmembrane subunits"/>
    <property type="match status" value="1"/>
</dbReference>
<dbReference type="PANTHER" id="PTHR10978">
    <property type="entry name" value="SUCCINATE DEHYDROGENASE CYTOCHROME B560 SUBUNIT"/>
    <property type="match status" value="1"/>
</dbReference>
<evidence type="ECO:0000313" key="14">
    <source>
        <dbReference type="EMBL" id="PTD97141.1"/>
    </source>
</evidence>
<dbReference type="GO" id="GO:0009055">
    <property type="term" value="F:electron transfer activity"/>
    <property type="evidence" value="ECO:0007669"/>
    <property type="project" value="InterPro"/>
</dbReference>
<feature type="transmembrane region" description="Helical" evidence="13">
    <location>
        <begin position="69"/>
        <end position="96"/>
    </location>
</feature>
<comment type="caution">
    <text evidence="14">The sequence shown here is derived from an EMBL/GenBank/DDBJ whole genome shotgun (WGS) entry which is preliminary data.</text>
</comment>
<accession>A0A2T4IHB2</accession>
<keyword evidence="7 12" id="KW-0479">Metal-binding</keyword>
<keyword evidence="5 12" id="KW-0349">Heme</keyword>
<dbReference type="PIRSF" id="PIRSF000178">
    <property type="entry name" value="SDH_cyt_b560"/>
    <property type="match status" value="1"/>
</dbReference>
<organism evidence="14 15">
    <name type="scientific">Pseudothauera lacus</name>
    <dbReference type="NCBI Taxonomy" id="2136175"/>
    <lineage>
        <taxon>Bacteria</taxon>
        <taxon>Pseudomonadati</taxon>
        <taxon>Pseudomonadota</taxon>
        <taxon>Betaproteobacteria</taxon>
        <taxon>Rhodocyclales</taxon>
        <taxon>Zoogloeaceae</taxon>
        <taxon>Pseudothauera</taxon>
    </lineage>
</organism>
<dbReference type="Proteomes" id="UP000241193">
    <property type="component" value="Unassembled WGS sequence"/>
</dbReference>
<dbReference type="GO" id="GO:0006099">
    <property type="term" value="P:tricarboxylic acid cycle"/>
    <property type="evidence" value="ECO:0007669"/>
    <property type="project" value="InterPro"/>
</dbReference>
<comment type="subunit">
    <text evidence="11">Part of an enzyme complex containing four subunits: a flavoprotein, an iron-sulfur protein, plus two membrane-anchoring proteins, SdhC and SdhD. The complex can form homotrimers.</text>
</comment>
<evidence type="ECO:0000256" key="2">
    <source>
        <dbReference type="ARBA" id="ARBA00004370"/>
    </source>
</evidence>
<reference evidence="14 15" key="1">
    <citation type="submission" date="2018-03" db="EMBL/GenBank/DDBJ databases">
        <authorList>
            <person name="Keele B.F."/>
        </authorList>
    </citation>
    <scope>NUCLEOTIDE SEQUENCE [LARGE SCALE GENOMIC DNA]</scope>
    <source>
        <strain evidence="14 15">D20</strain>
    </source>
</reference>
<evidence type="ECO:0000256" key="5">
    <source>
        <dbReference type="ARBA" id="ARBA00022617"/>
    </source>
</evidence>
<dbReference type="GO" id="GO:0046872">
    <property type="term" value="F:metal ion binding"/>
    <property type="evidence" value="ECO:0007669"/>
    <property type="project" value="UniProtKB-KW"/>
</dbReference>
<evidence type="ECO:0000256" key="11">
    <source>
        <dbReference type="ARBA" id="ARBA00025912"/>
    </source>
</evidence>
<evidence type="ECO:0000256" key="4">
    <source>
        <dbReference type="ARBA" id="ARBA00020076"/>
    </source>
</evidence>
<keyword evidence="8 13" id="KW-1133">Transmembrane helix</keyword>
<dbReference type="InterPro" id="IPR000701">
    <property type="entry name" value="SuccDH_FuR_B_TM-su"/>
</dbReference>
<dbReference type="Gene3D" id="1.20.1300.10">
    <property type="entry name" value="Fumarate reductase/succinate dehydrogenase, transmembrane subunit"/>
    <property type="match status" value="1"/>
</dbReference>
<sequence length="128" mass="14266">MSEVTVRKQRPKHLAIHEIRLPLPGFVSILHRISGVGLFLLLPFLLYLFDLSLSQDGFATFSEVVAHPLAKLILLGLLWAYLHHFCAGIRFLLLDLHKGIDLQPARNSARLVLIVSLALTAVIGVALW</sequence>
<dbReference type="NCBIfam" id="TIGR02970">
    <property type="entry name" value="succ_dehyd_cytB"/>
    <property type="match status" value="1"/>
</dbReference>
<keyword evidence="10 13" id="KW-0472">Membrane</keyword>
<gene>
    <name evidence="14" type="primary">sdhC</name>
    <name evidence="14" type="ORF">C8261_07090</name>
</gene>
<keyword evidence="15" id="KW-1185">Reference proteome</keyword>
<evidence type="ECO:0000256" key="8">
    <source>
        <dbReference type="ARBA" id="ARBA00022989"/>
    </source>
</evidence>
<dbReference type="RefSeq" id="WP_107492950.1">
    <property type="nucleotide sequence ID" value="NZ_PZKC01000004.1"/>
</dbReference>
<dbReference type="InterPro" id="IPR014314">
    <property type="entry name" value="Succ_DH_cytb556"/>
</dbReference>
<feature type="transmembrane region" description="Helical" evidence="13">
    <location>
        <begin position="21"/>
        <end position="49"/>
    </location>
</feature>
<comment type="subcellular location">
    <subcellularLocation>
        <location evidence="2">Membrane</location>
    </subcellularLocation>
</comment>
<protein>
    <recommendedName>
        <fullName evidence="4">Succinate dehydrogenase cytochrome b556 subunit</fullName>
    </recommendedName>
</protein>
<keyword evidence="9 12" id="KW-0408">Iron</keyword>
<proteinExistence type="inferred from homology"/>
<evidence type="ECO:0000256" key="3">
    <source>
        <dbReference type="ARBA" id="ARBA00007244"/>
    </source>
</evidence>
<evidence type="ECO:0000313" key="15">
    <source>
        <dbReference type="Proteomes" id="UP000241193"/>
    </source>
</evidence>
<evidence type="ECO:0000256" key="1">
    <source>
        <dbReference type="ARBA" id="ARBA00004050"/>
    </source>
</evidence>